<comment type="caution">
    <text evidence="1">The sequence shown here is derived from an EMBL/GenBank/DDBJ whole genome shotgun (WGS) entry which is preliminary data.</text>
</comment>
<evidence type="ECO:0000313" key="2">
    <source>
        <dbReference type="Proteomes" id="UP001560267"/>
    </source>
</evidence>
<name>A0ABV3Y2Z1_9ACTN</name>
<organism evidence="1 2">
    <name type="scientific">Ferrimicrobium acidiphilum</name>
    <dbReference type="NCBI Taxonomy" id="121039"/>
    <lineage>
        <taxon>Bacteria</taxon>
        <taxon>Bacillati</taxon>
        <taxon>Actinomycetota</taxon>
        <taxon>Acidimicrobiia</taxon>
        <taxon>Acidimicrobiales</taxon>
        <taxon>Acidimicrobiaceae</taxon>
        <taxon>Ferrimicrobium</taxon>
    </lineage>
</organism>
<accession>A0ABV3Y2Z1</accession>
<reference evidence="1 2" key="1">
    <citation type="submission" date="2024-07" db="EMBL/GenBank/DDBJ databases">
        <title>Draft Genome Sequence of Ferrimicrobium acidiphilum Strain YE2023, Isolated from a Pulp of Bioleach Reactor.</title>
        <authorList>
            <person name="Elkina Y.A."/>
            <person name="Bulaeva A.G."/>
            <person name="Beletsky A.V."/>
            <person name="Mardanov A.V."/>
        </authorList>
    </citation>
    <scope>NUCLEOTIDE SEQUENCE [LARGE SCALE GENOMIC DNA]</scope>
    <source>
        <strain evidence="1 2">YE2023</strain>
    </source>
</reference>
<dbReference type="Proteomes" id="UP001560267">
    <property type="component" value="Unassembled WGS sequence"/>
</dbReference>
<dbReference type="RefSeq" id="WP_298405586.1">
    <property type="nucleotide sequence ID" value="NZ_JBFSHR010000024.1"/>
</dbReference>
<gene>
    <name evidence="1" type="ORF">AB6A68_07980</name>
</gene>
<sequence length="77" mass="8579">MMTLTSERVALVNDILSPRVVIHFLPVTLQFFRSGYRAAWNKLVAALDRAMRLHACLALNAPPQTHEPPASPTRVSL</sequence>
<keyword evidence="2" id="KW-1185">Reference proteome</keyword>
<protein>
    <submittedName>
        <fullName evidence="1">Uncharacterized protein</fullName>
    </submittedName>
</protein>
<dbReference type="EMBL" id="JBFSHR010000024">
    <property type="protein sequence ID" value="MEX6429775.1"/>
    <property type="molecule type" value="Genomic_DNA"/>
</dbReference>
<proteinExistence type="predicted"/>
<evidence type="ECO:0000313" key="1">
    <source>
        <dbReference type="EMBL" id="MEX6429775.1"/>
    </source>
</evidence>